<dbReference type="AlphaFoldDB" id="A0A2A6B708"/>
<gene>
    <name evidence="1" type="primary">WBGene00273855</name>
</gene>
<evidence type="ECO:0000313" key="1">
    <source>
        <dbReference type="EnsemblMetazoa" id="PPA35486.1"/>
    </source>
</evidence>
<reference evidence="2" key="1">
    <citation type="journal article" date="2008" name="Nat. Genet.">
        <title>The Pristionchus pacificus genome provides a unique perspective on nematode lifestyle and parasitism.</title>
        <authorList>
            <person name="Dieterich C."/>
            <person name="Clifton S.W."/>
            <person name="Schuster L.N."/>
            <person name="Chinwalla A."/>
            <person name="Delehaunty K."/>
            <person name="Dinkelacker I."/>
            <person name="Fulton L."/>
            <person name="Fulton R."/>
            <person name="Godfrey J."/>
            <person name="Minx P."/>
            <person name="Mitreva M."/>
            <person name="Roeseler W."/>
            <person name="Tian H."/>
            <person name="Witte H."/>
            <person name="Yang S.P."/>
            <person name="Wilson R.K."/>
            <person name="Sommer R.J."/>
        </authorList>
    </citation>
    <scope>NUCLEOTIDE SEQUENCE [LARGE SCALE GENOMIC DNA]</scope>
    <source>
        <strain evidence="2">PS312</strain>
    </source>
</reference>
<accession>A0A2A6B708</accession>
<dbReference type="EnsemblMetazoa" id="PPA35486.1">
    <property type="protein sequence ID" value="PPA35486.1"/>
    <property type="gene ID" value="WBGene00273855"/>
</dbReference>
<accession>A0A8R1URS6</accession>
<name>A0A2A6B708_PRIPA</name>
<sequence length="88" mass="10135">MIRLNKINYYLFYSTSRPMGVWPDHAVHRNCANGVCISCYADSCQDGNSIRARRALDGSYYRSCNNGECVECENRDCKYSSHQQLIKN</sequence>
<keyword evidence="2" id="KW-1185">Reference proteome</keyword>
<organism evidence="1 2">
    <name type="scientific">Pristionchus pacificus</name>
    <name type="common">Parasitic nematode worm</name>
    <dbReference type="NCBI Taxonomy" id="54126"/>
    <lineage>
        <taxon>Eukaryota</taxon>
        <taxon>Metazoa</taxon>
        <taxon>Ecdysozoa</taxon>
        <taxon>Nematoda</taxon>
        <taxon>Chromadorea</taxon>
        <taxon>Rhabditida</taxon>
        <taxon>Rhabditina</taxon>
        <taxon>Diplogasteromorpha</taxon>
        <taxon>Diplogasteroidea</taxon>
        <taxon>Neodiplogasteridae</taxon>
        <taxon>Pristionchus</taxon>
    </lineage>
</organism>
<dbReference type="Proteomes" id="UP000005239">
    <property type="component" value="Unassembled WGS sequence"/>
</dbReference>
<reference evidence="1" key="2">
    <citation type="submission" date="2022-06" db="UniProtKB">
        <authorList>
            <consortium name="EnsemblMetazoa"/>
        </authorList>
    </citation>
    <scope>IDENTIFICATION</scope>
    <source>
        <strain evidence="1">PS312</strain>
    </source>
</reference>
<evidence type="ECO:0000313" key="2">
    <source>
        <dbReference type="Proteomes" id="UP000005239"/>
    </source>
</evidence>
<protein>
    <submittedName>
        <fullName evidence="1">Uncharacterized protein</fullName>
    </submittedName>
</protein>
<proteinExistence type="predicted"/>